<dbReference type="Proteomes" id="UP000887013">
    <property type="component" value="Unassembled WGS sequence"/>
</dbReference>
<evidence type="ECO:0000313" key="2">
    <source>
        <dbReference type="Proteomes" id="UP000887013"/>
    </source>
</evidence>
<organism evidence="1 2">
    <name type="scientific">Nephila pilipes</name>
    <name type="common">Giant wood spider</name>
    <name type="synonym">Nephila maculata</name>
    <dbReference type="NCBI Taxonomy" id="299642"/>
    <lineage>
        <taxon>Eukaryota</taxon>
        <taxon>Metazoa</taxon>
        <taxon>Ecdysozoa</taxon>
        <taxon>Arthropoda</taxon>
        <taxon>Chelicerata</taxon>
        <taxon>Arachnida</taxon>
        <taxon>Araneae</taxon>
        <taxon>Araneomorphae</taxon>
        <taxon>Entelegynae</taxon>
        <taxon>Araneoidea</taxon>
        <taxon>Nephilidae</taxon>
        <taxon>Nephila</taxon>
    </lineage>
</organism>
<keyword evidence="2" id="KW-1185">Reference proteome</keyword>
<sequence length="109" mass="12296">MERCSRIFSPWLCTSNKASSIIILQAATRKSGSNHVLPLTSLDYPFKPTHSTEMTQSTYGHSILKCLNSRSTSRTALTHWKGMAVGAKDEYVECDMYLQHFSSNHWSVP</sequence>
<accession>A0A8X6TIJ4</accession>
<gene>
    <name evidence="1" type="ORF">NPIL_680531</name>
</gene>
<proteinExistence type="predicted"/>
<dbReference type="EMBL" id="BMAW01105812">
    <property type="protein sequence ID" value="GFT21094.1"/>
    <property type="molecule type" value="Genomic_DNA"/>
</dbReference>
<reference evidence="1" key="1">
    <citation type="submission" date="2020-08" db="EMBL/GenBank/DDBJ databases">
        <title>Multicomponent nature underlies the extraordinary mechanical properties of spider dragline silk.</title>
        <authorList>
            <person name="Kono N."/>
            <person name="Nakamura H."/>
            <person name="Mori M."/>
            <person name="Yoshida Y."/>
            <person name="Ohtoshi R."/>
            <person name="Malay A.D."/>
            <person name="Moran D.A.P."/>
            <person name="Tomita M."/>
            <person name="Numata K."/>
            <person name="Arakawa K."/>
        </authorList>
    </citation>
    <scope>NUCLEOTIDE SEQUENCE</scope>
</reference>
<evidence type="ECO:0000313" key="1">
    <source>
        <dbReference type="EMBL" id="GFT21094.1"/>
    </source>
</evidence>
<protein>
    <submittedName>
        <fullName evidence="1">Uncharacterized protein</fullName>
    </submittedName>
</protein>
<comment type="caution">
    <text evidence="1">The sequence shown here is derived from an EMBL/GenBank/DDBJ whole genome shotgun (WGS) entry which is preliminary data.</text>
</comment>
<dbReference type="AlphaFoldDB" id="A0A8X6TIJ4"/>
<name>A0A8X6TIJ4_NEPPI</name>